<sequence>MKKIQTPQKKMNAIGSSAKKQSNRRLKHFPNSNLITKKRLSTAFSSVSEDSSNFSPISKISYDNLNEDITTLSFEEASTEESGISSVLTDCFGAFELNSAMFNSVDSLIAENSPTKVQPKVHDSIIADPQYRKLMIEITKHVVEELYGSIQPEDSKCVDRVLHAKNGMLFPCLCIWIIVVLALFFFTSDIYCPPSGQFPT</sequence>
<protein>
    <submittedName>
        <fullName evidence="3">Uncharacterized protein</fullName>
    </submittedName>
</protein>
<dbReference type="AlphaFoldDB" id="A0AAV1WCH0"/>
<accession>A0AAV1WCH0</accession>
<reference evidence="3 4" key="1">
    <citation type="submission" date="2024-03" db="EMBL/GenBank/DDBJ databases">
        <authorList>
            <person name="Martinez-Hernandez J."/>
        </authorList>
    </citation>
    <scope>NUCLEOTIDE SEQUENCE [LARGE SCALE GENOMIC DNA]</scope>
</reference>
<keyword evidence="4" id="KW-1185">Reference proteome</keyword>
<comment type="caution">
    <text evidence="3">The sequence shown here is derived from an EMBL/GenBank/DDBJ whole genome shotgun (WGS) entry which is preliminary data.</text>
</comment>
<proteinExistence type="predicted"/>
<gene>
    <name evidence="3" type="ORF">LLUT_LOCUS7943</name>
</gene>
<keyword evidence="2" id="KW-1133">Transmembrane helix</keyword>
<dbReference type="Proteomes" id="UP001497480">
    <property type="component" value="Unassembled WGS sequence"/>
</dbReference>
<evidence type="ECO:0000313" key="3">
    <source>
        <dbReference type="EMBL" id="CAL0306883.1"/>
    </source>
</evidence>
<evidence type="ECO:0000256" key="1">
    <source>
        <dbReference type="SAM" id="MobiDB-lite"/>
    </source>
</evidence>
<keyword evidence="2" id="KW-0472">Membrane</keyword>
<feature type="region of interest" description="Disordered" evidence="1">
    <location>
        <begin position="1"/>
        <end position="30"/>
    </location>
</feature>
<evidence type="ECO:0000313" key="4">
    <source>
        <dbReference type="Proteomes" id="UP001497480"/>
    </source>
</evidence>
<name>A0AAV1WCH0_LUPLU</name>
<feature type="compositionally biased region" description="Polar residues" evidence="1">
    <location>
        <begin position="1"/>
        <end position="20"/>
    </location>
</feature>
<keyword evidence="2" id="KW-0812">Transmembrane</keyword>
<organism evidence="3 4">
    <name type="scientific">Lupinus luteus</name>
    <name type="common">European yellow lupine</name>
    <dbReference type="NCBI Taxonomy" id="3873"/>
    <lineage>
        <taxon>Eukaryota</taxon>
        <taxon>Viridiplantae</taxon>
        <taxon>Streptophyta</taxon>
        <taxon>Embryophyta</taxon>
        <taxon>Tracheophyta</taxon>
        <taxon>Spermatophyta</taxon>
        <taxon>Magnoliopsida</taxon>
        <taxon>eudicotyledons</taxon>
        <taxon>Gunneridae</taxon>
        <taxon>Pentapetalae</taxon>
        <taxon>rosids</taxon>
        <taxon>fabids</taxon>
        <taxon>Fabales</taxon>
        <taxon>Fabaceae</taxon>
        <taxon>Papilionoideae</taxon>
        <taxon>50 kb inversion clade</taxon>
        <taxon>genistoids sensu lato</taxon>
        <taxon>core genistoids</taxon>
        <taxon>Genisteae</taxon>
        <taxon>Lupinus</taxon>
    </lineage>
</organism>
<feature type="transmembrane region" description="Helical" evidence="2">
    <location>
        <begin position="168"/>
        <end position="186"/>
    </location>
</feature>
<evidence type="ECO:0000256" key="2">
    <source>
        <dbReference type="SAM" id="Phobius"/>
    </source>
</evidence>
<dbReference type="EMBL" id="CAXHTB010000005">
    <property type="protein sequence ID" value="CAL0306883.1"/>
    <property type="molecule type" value="Genomic_DNA"/>
</dbReference>